<protein>
    <submittedName>
        <fullName evidence="5">Tetratricopeptide repeat protein</fullName>
    </submittedName>
</protein>
<evidence type="ECO:0000313" key="6">
    <source>
        <dbReference type="Proteomes" id="UP000436694"/>
    </source>
</evidence>
<dbReference type="InterPro" id="IPR050498">
    <property type="entry name" value="Ycf3"/>
</dbReference>
<organism evidence="5 6">
    <name type="scientific">Tritonibacter aquimaris</name>
    <dbReference type="NCBI Taxonomy" id="2663379"/>
    <lineage>
        <taxon>Bacteria</taxon>
        <taxon>Pseudomonadati</taxon>
        <taxon>Pseudomonadota</taxon>
        <taxon>Alphaproteobacteria</taxon>
        <taxon>Rhodobacterales</taxon>
        <taxon>Paracoccaceae</taxon>
        <taxon>Tritonibacter</taxon>
    </lineage>
</organism>
<comment type="caution">
    <text evidence="5">The sequence shown here is derived from an EMBL/GenBank/DDBJ whole genome shotgun (WGS) entry which is preliminary data.</text>
</comment>
<dbReference type="PANTHER" id="PTHR44858">
    <property type="entry name" value="TETRATRICOPEPTIDE REPEAT PROTEIN 6"/>
    <property type="match status" value="1"/>
</dbReference>
<dbReference type="InterPro" id="IPR011990">
    <property type="entry name" value="TPR-like_helical_dom_sf"/>
</dbReference>
<feature type="repeat" description="TPR" evidence="3">
    <location>
        <begin position="97"/>
        <end position="130"/>
    </location>
</feature>
<dbReference type="PANTHER" id="PTHR44858:SF1">
    <property type="entry name" value="UDP-N-ACETYLGLUCOSAMINE--PEPTIDE N-ACETYLGLUCOSAMINYLTRANSFERASE SPINDLY-RELATED"/>
    <property type="match status" value="1"/>
</dbReference>
<keyword evidence="6" id="KW-1185">Reference proteome</keyword>
<feature type="signal peptide" evidence="4">
    <location>
        <begin position="1"/>
        <end position="24"/>
    </location>
</feature>
<evidence type="ECO:0000313" key="5">
    <source>
        <dbReference type="EMBL" id="MQY42698.1"/>
    </source>
</evidence>
<accession>A0A844ATM7</accession>
<dbReference type="Gene3D" id="1.25.40.10">
    <property type="entry name" value="Tetratricopeptide repeat domain"/>
    <property type="match status" value="1"/>
</dbReference>
<dbReference type="Proteomes" id="UP000436694">
    <property type="component" value="Unassembled WGS sequence"/>
</dbReference>
<dbReference type="SMART" id="SM00028">
    <property type="entry name" value="TPR"/>
    <property type="match status" value="2"/>
</dbReference>
<reference evidence="5 6" key="1">
    <citation type="submission" date="2019-10" db="EMBL/GenBank/DDBJ databases">
        <title>Epibacterium sp. nov., isolated from seawater.</title>
        <authorList>
            <person name="Zhang X."/>
            <person name="Li N."/>
        </authorList>
    </citation>
    <scope>NUCLEOTIDE SEQUENCE [LARGE SCALE GENOMIC DNA]</scope>
    <source>
        <strain evidence="5 6">SM1969</strain>
    </source>
</reference>
<dbReference type="EMBL" id="WIXK01000004">
    <property type="protein sequence ID" value="MQY42698.1"/>
    <property type="molecule type" value="Genomic_DNA"/>
</dbReference>
<evidence type="ECO:0000256" key="2">
    <source>
        <dbReference type="ARBA" id="ARBA00022803"/>
    </source>
</evidence>
<evidence type="ECO:0000256" key="1">
    <source>
        <dbReference type="ARBA" id="ARBA00022737"/>
    </source>
</evidence>
<dbReference type="PROSITE" id="PS50005">
    <property type="entry name" value="TPR"/>
    <property type="match status" value="2"/>
</dbReference>
<dbReference type="AlphaFoldDB" id="A0A844ATM7"/>
<keyword evidence="2 3" id="KW-0802">TPR repeat</keyword>
<keyword evidence="1" id="KW-0677">Repeat</keyword>
<dbReference type="Pfam" id="PF13432">
    <property type="entry name" value="TPR_16"/>
    <property type="match status" value="2"/>
</dbReference>
<sequence length="183" mass="20150">MFSVKSYVICVFSALLMLGQMAHAEARSVDMLLGDLASSDAQTAIDIDRELQAIWRKSGSASMDLMLRRGVDALERGDAALAHEHLSALVDHAPDFAAGWFKRAEALFRLDQIGPAIADLERALALNPNDYNALFALGTVFEHLQSPKRAFDAYTRAKAIHPHHEEVISALERLTPQVQGQEL</sequence>
<evidence type="ECO:0000256" key="4">
    <source>
        <dbReference type="SAM" id="SignalP"/>
    </source>
</evidence>
<name>A0A844ATM7_9RHOB</name>
<keyword evidence="4" id="KW-0732">Signal</keyword>
<evidence type="ECO:0000256" key="3">
    <source>
        <dbReference type="PROSITE-ProRule" id="PRU00339"/>
    </source>
</evidence>
<feature type="repeat" description="TPR" evidence="3">
    <location>
        <begin position="131"/>
        <end position="164"/>
    </location>
</feature>
<dbReference type="InterPro" id="IPR019734">
    <property type="entry name" value="TPR_rpt"/>
</dbReference>
<dbReference type="RefSeq" id="WP_153547152.1">
    <property type="nucleotide sequence ID" value="NZ_WIXK01000004.1"/>
</dbReference>
<dbReference type="SUPFAM" id="SSF48452">
    <property type="entry name" value="TPR-like"/>
    <property type="match status" value="1"/>
</dbReference>
<proteinExistence type="predicted"/>
<gene>
    <name evidence="5" type="ORF">GG681_08585</name>
</gene>
<feature type="chain" id="PRO_5032791673" evidence="4">
    <location>
        <begin position="25"/>
        <end position="183"/>
    </location>
</feature>